<dbReference type="OrthoDB" id="183206at2"/>
<organism evidence="3 4">
    <name type="scientific">Rubritalea squalenifaciens DSM 18772</name>
    <dbReference type="NCBI Taxonomy" id="1123071"/>
    <lineage>
        <taxon>Bacteria</taxon>
        <taxon>Pseudomonadati</taxon>
        <taxon>Verrucomicrobiota</taxon>
        <taxon>Verrucomicrobiia</taxon>
        <taxon>Verrucomicrobiales</taxon>
        <taxon>Rubritaleaceae</taxon>
        <taxon>Rubritalea</taxon>
    </lineage>
</organism>
<protein>
    <recommendedName>
        <fullName evidence="5">DUF5667 domain-containing protein</fullName>
    </recommendedName>
</protein>
<evidence type="ECO:0000256" key="1">
    <source>
        <dbReference type="SAM" id="MobiDB-lite"/>
    </source>
</evidence>
<keyword evidence="4" id="KW-1185">Reference proteome</keyword>
<dbReference type="AlphaFoldDB" id="A0A1M6P999"/>
<accession>A0A1M6P999</accession>
<evidence type="ECO:0008006" key="5">
    <source>
        <dbReference type="Google" id="ProtNLM"/>
    </source>
</evidence>
<evidence type="ECO:0000313" key="3">
    <source>
        <dbReference type="EMBL" id="SHK04452.1"/>
    </source>
</evidence>
<dbReference type="InParanoid" id="A0A1M6P999"/>
<feature type="region of interest" description="Disordered" evidence="1">
    <location>
        <begin position="354"/>
        <end position="402"/>
    </location>
</feature>
<evidence type="ECO:0000313" key="4">
    <source>
        <dbReference type="Proteomes" id="UP000184510"/>
    </source>
</evidence>
<name>A0A1M6P999_9BACT</name>
<evidence type="ECO:0000256" key="2">
    <source>
        <dbReference type="SAM" id="SignalP"/>
    </source>
</evidence>
<feature type="chain" id="PRO_5012725908" description="DUF5667 domain-containing protein" evidence="2">
    <location>
        <begin position="23"/>
        <end position="402"/>
    </location>
</feature>
<dbReference type="Proteomes" id="UP000184510">
    <property type="component" value="Unassembled WGS sequence"/>
</dbReference>
<dbReference type="STRING" id="1123071.SAMN02745181_3112"/>
<proteinExistence type="predicted"/>
<feature type="signal peptide" evidence="2">
    <location>
        <begin position="1"/>
        <end position="22"/>
    </location>
</feature>
<dbReference type="EMBL" id="FQYR01000005">
    <property type="protein sequence ID" value="SHK04452.1"/>
    <property type="molecule type" value="Genomic_DNA"/>
</dbReference>
<keyword evidence="2" id="KW-0732">Signal</keyword>
<dbReference type="RefSeq" id="WP_143184666.1">
    <property type="nucleotide sequence ID" value="NZ_FQYR01000005.1"/>
</dbReference>
<sequence>MKKSITTLAVLASTSLISSMHADVFVLKDGTKLEADIISEKSDSYVLSVEVVKGIRDERTVKKSDISDIIQSDPSIQDFEELKKLTPTPDLVEADDYQRVLDNIVNPFIEKYPKSKLLPKAQEIKAELETEMKAIAEGGIKMNGKIISPAERQMDLYNIDASIKYEQMNRLAKSRAFSSAMREFETLEKQYRHTKAFEKALDLAASMLPAYKAQLEQMISNADDAVKQRDIALERMDHSDRLRTERMFAAEEDKYQKAMAEAKASETRWIPVNRYHKKEMESARRVLVREIGRISELRSEETKDAGAAFHAVMTHLDKNELELAKDSFKDFKRARPPKDYQLILVEKLKSAEETMRQLEEEKRREAEEEARKAEEEARKAAEEAAKAAEKGGKKEGKGKDKK</sequence>
<dbReference type="NCBIfam" id="NF041881">
    <property type="entry name" value="PTPDL_fam"/>
    <property type="match status" value="1"/>
</dbReference>
<gene>
    <name evidence="3" type="ORF">SAMN02745181_3112</name>
</gene>
<reference evidence="3 4" key="1">
    <citation type="submission" date="2016-11" db="EMBL/GenBank/DDBJ databases">
        <authorList>
            <person name="Jaros S."/>
            <person name="Januszkiewicz K."/>
            <person name="Wedrychowicz H."/>
        </authorList>
    </citation>
    <scope>NUCLEOTIDE SEQUENCE [LARGE SCALE GENOMIC DNA]</scope>
    <source>
        <strain evidence="3 4">DSM 18772</strain>
    </source>
</reference>